<comment type="caution">
    <text evidence="4">The sequence shown here is derived from an EMBL/GenBank/DDBJ whole genome shotgun (WGS) entry which is preliminary data.</text>
</comment>
<dbReference type="Gene3D" id="3.40.630.30">
    <property type="match status" value="1"/>
</dbReference>
<feature type="domain" description="N-acetyltransferase" evidence="3">
    <location>
        <begin position="1"/>
        <end position="144"/>
    </location>
</feature>
<dbReference type="GO" id="GO:0016747">
    <property type="term" value="F:acyltransferase activity, transferring groups other than amino-acyl groups"/>
    <property type="evidence" value="ECO:0007669"/>
    <property type="project" value="InterPro"/>
</dbReference>
<evidence type="ECO:0000256" key="2">
    <source>
        <dbReference type="ARBA" id="ARBA00023315"/>
    </source>
</evidence>
<dbReference type="EMBL" id="VTEQ01000001">
    <property type="protein sequence ID" value="TYS56294.1"/>
    <property type="molecule type" value="Genomic_DNA"/>
</dbReference>
<protein>
    <submittedName>
        <fullName evidence="4">GNAT family N-acetyltransferase</fullName>
    </submittedName>
</protein>
<feature type="domain" description="N-acetyltransferase" evidence="3">
    <location>
        <begin position="146"/>
        <end position="272"/>
    </location>
</feature>
<proteinExistence type="predicted"/>
<evidence type="ECO:0000259" key="3">
    <source>
        <dbReference type="PROSITE" id="PS51186"/>
    </source>
</evidence>
<organism evidence="4 5">
    <name type="scientific">Rossellomorea marisflavi</name>
    <dbReference type="NCBI Taxonomy" id="189381"/>
    <lineage>
        <taxon>Bacteria</taxon>
        <taxon>Bacillati</taxon>
        <taxon>Bacillota</taxon>
        <taxon>Bacilli</taxon>
        <taxon>Bacillales</taxon>
        <taxon>Bacillaceae</taxon>
        <taxon>Rossellomorea</taxon>
    </lineage>
</organism>
<dbReference type="PANTHER" id="PTHR43420">
    <property type="entry name" value="ACETYLTRANSFERASE"/>
    <property type="match status" value="1"/>
</dbReference>
<reference evidence="4 5" key="1">
    <citation type="submission" date="2019-08" db="EMBL/GenBank/DDBJ databases">
        <title>Bacillus genomes from the desert of Cuatro Cienegas, Coahuila.</title>
        <authorList>
            <person name="Olmedo-Alvarez G."/>
        </authorList>
    </citation>
    <scope>NUCLEOTIDE SEQUENCE [LARGE SCALE GENOMIC DNA]</scope>
    <source>
        <strain evidence="4 5">CH108_3D</strain>
    </source>
</reference>
<evidence type="ECO:0000313" key="4">
    <source>
        <dbReference type="EMBL" id="TYS56294.1"/>
    </source>
</evidence>
<keyword evidence="1 4" id="KW-0808">Transferase</keyword>
<dbReference type="InterPro" id="IPR000182">
    <property type="entry name" value="GNAT_dom"/>
</dbReference>
<dbReference type="Pfam" id="PF00583">
    <property type="entry name" value="Acetyltransf_1"/>
    <property type="match status" value="2"/>
</dbReference>
<dbReference type="Proteomes" id="UP000322997">
    <property type="component" value="Unassembled WGS sequence"/>
</dbReference>
<dbReference type="InterPro" id="IPR050680">
    <property type="entry name" value="YpeA/RimI_acetyltransf"/>
</dbReference>
<dbReference type="PANTHER" id="PTHR43420:SF47">
    <property type="entry name" value="N-ACETYLTRANSFERASE DOMAIN-CONTAINING PROTEIN"/>
    <property type="match status" value="1"/>
</dbReference>
<evidence type="ECO:0000313" key="5">
    <source>
        <dbReference type="Proteomes" id="UP000322997"/>
    </source>
</evidence>
<name>A0A5D4S2G3_9BACI</name>
<dbReference type="SUPFAM" id="SSF55729">
    <property type="entry name" value="Acyl-CoA N-acyltransferases (Nat)"/>
    <property type="match status" value="2"/>
</dbReference>
<sequence length="272" mass="30581">MEIHCMLTHDQLDDIFTLQSLCETHDGITIKLNGDMLRRESYKSYDLLNYDNGRLTGFLGVYPFGSTIELCGMVHPDYRRRGIFQSLFNRALKKISKNPVDKVLANSHGRSSAGKAFIEANGGLFDNTEFEMEWVPCELPEPDASIVLRGATQEDIPEMKRLGLECFGIQDASFDEAHINDTLMILFDGEVAGQMKISRDGGQCYIYWFSVFPALQGRGIGRRALSRVVREADGKYSLIGLDVAAKNEHALKLYTSLGFVVQSHQDYYSLSL</sequence>
<dbReference type="CDD" id="cd04301">
    <property type="entry name" value="NAT_SF"/>
    <property type="match status" value="2"/>
</dbReference>
<gene>
    <name evidence="4" type="ORF">FZC83_01605</name>
</gene>
<evidence type="ECO:0000256" key="1">
    <source>
        <dbReference type="ARBA" id="ARBA00022679"/>
    </source>
</evidence>
<dbReference type="AlphaFoldDB" id="A0A5D4S2G3"/>
<keyword evidence="2" id="KW-0012">Acyltransferase</keyword>
<dbReference type="InterPro" id="IPR016181">
    <property type="entry name" value="Acyl_CoA_acyltransferase"/>
</dbReference>
<accession>A0A5D4S2G3</accession>
<dbReference type="PROSITE" id="PS51186">
    <property type="entry name" value="GNAT"/>
    <property type="match status" value="2"/>
</dbReference>